<dbReference type="PANTHER" id="PTHR31840">
    <property type="entry name" value="COILED-COIL DOMAIN-CONTAINING PROTEIN 97"/>
    <property type="match status" value="1"/>
</dbReference>
<feature type="compositionally biased region" description="Acidic residues" evidence="1">
    <location>
        <begin position="194"/>
        <end position="210"/>
    </location>
</feature>
<dbReference type="InParanoid" id="A0A2T2ZWH9"/>
<feature type="region of interest" description="Disordered" evidence="1">
    <location>
        <begin position="95"/>
        <end position="137"/>
    </location>
</feature>
<dbReference type="EMBL" id="KZ678605">
    <property type="protein sequence ID" value="PSR78479.1"/>
    <property type="molecule type" value="Genomic_DNA"/>
</dbReference>
<dbReference type="STRING" id="2025994.A0A2T2ZWH9"/>
<evidence type="ECO:0000256" key="1">
    <source>
        <dbReference type="SAM" id="MobiDB-lite"/>
    </source>
</evidence>
<dbReference type="Proteomes" id="UP000241462">
    <property type="component" value="Unassembled WGS sequence"/>
</dbReference>
<sequence>METSTFSQPRPRPPRSPSRAAKIQVQNRRREYLDQNPSYFSSPEHELADPDLYDKLVRHFQTTAEREAEGRAKGWGKTLESSLMRGEDRLERVAAAHSGDRPSVPVPSTLSCSSLPTQKLGSANPAPAPAAPNFDIDAALADDKPMTKEQGHAAWHKFLRERFVTGSDEDFDYCQVDQNEDLDATADRDREEAYFDEQEPEWADDSEEDEPDKHAGGAGQSQKPKRERVLLGQTGIQDY</sequence>
<accession>A0A2T2ZWH9</accession>
<feature type="region of interest" description="Disordered" evidence="1">
    <location>
        <begin position="177"/>
        <end position="239"/>
    </location>
</feature>
<dbReference type="InterPro" id="IPR040233">
    <property type="entry name" value="CCD97-like_C"/>
</dbReference>
<proteinExistence type="predicted"/>
<dbReference type="Pfam" id="PF09747">
    <property type="entry name" value="CCD97-like_C"/>
    <property type="match status" value="2"/>
</dbReference>
<gene>
    <name evidence="3" type="ORF">BD289DRAFT_376633</name>
</gene>
<dbReference type="InterPro" id="IPR018613">
    <property type="entry name" value="Ccdc97-like"/>
</dbReference>
<dbReference type="AlphaFoldDB" id="A0A2T2ZWH9"/>
<feature type="region of interest" description="Disordered" evidence="1">
    <location>
        <begin position="1"/>
        <end position="46"/>
    </location>
</feature>
<feature type="compositionally biased region" description="Polar residues" evidence="1">
    <location>
        <begin position="106"/>
        <end position="121"/>
    </location>
</feature>
<keyword evidence="4" id="KW-1185">Reference proteome</keyword>
<organism evidence="3 4">
    <name type="scientific">Coniella lustricola</name>
    <dbReference type="NCBI Taxonomy" id="2025994"/>
    <lineage>
        <taxon>Eukaryota</taxon>
        <taxon>Fungi</taxon>
        <taxon>Dikarya</taxon>
        <taxon>Ascomycota</taxon>
        <taxon>Pezizomycotina</taxon>
        <taxon>Sordariomycetes</taxon>
        <taxon>Sordariomycetidae</taxon>
        <taxon>Diaporthales</taxon>
        <taxon>Schizoparmaceae</taxon>
        <taxon>Coniella</taxon>
    </lineage>
</organism>
<dbReference type="PANTHER" id="PTHR31840:SF1">
    <property type="entry name" value="COILED-COIL DOMAIN-CONTAINING PROTEIN 97"/>
    <property type="match status" value="1"/>
</dbReference>
<name>A0A2T2ZWH9_9PEZI</name>
<reference evidence="3 4" key="1">
    <citation type="journal article" date="2018" name="Mycol. Prog.">
        <title>Coniella lustricola, a new species from submerged detritus.</title>
        <authorList>
            <person name="Raudabaugh D.B."/>
            <person name="Iturriaga T."/>
            <person name="Carver A."/>
            <person name="Mondo S."/>
            <person name="Pangilinan J."/>
            <person name="Lipzen A."/>
            <person name="He G."/>
            <person name="Amirebrahimi M."/>
            <person name="Grigoriev I.V."/>
            <person name="Miller A.N."/>
        </authorList>
    </citation>
    <scope>NUCLEOTIDE SEQUENCE [LARGE SCALE GENOMIC DNA]</scope>
    <source>
        <strain evidence="3 4">B22-T-1</strain>
    </source>
</reference>
<evidence type="ECO:0000259" key="2">
    <source>
        <dbReference type="Pfam" id="PF09747"/>
    </source>
</evidence>
<protein>
    <submittedName>
        <fullName evidence="3">Coiled-coil domain-containing protein-domain-containing protein</fullName>
    </submittedName>
</protein>
<feature type="domain" description="CCD97-like C-terminal" evidence="2">
    <location>
        <begin position="27"/>
        <end position="95"/>
    </location>
</feature>
<evidence type="ECO:0000313" key="4">
    <source>
        <dbReference type="Proteomes" id="UP000241462"/>
    </source>
</evidence>
<feature type="domain" description="CCD97-like C-terminal" evidence="2">
    <location>
        <begin position="147"/>
        <end position="197"/>
    </location>
</feature>
<dbReference type="OrthoDB" id="333176at2759"/>
<evidence type="ECO:0000313" key="3">
    <source>
        <dbReference type="EMBL" id="PSR78479.1"/>
    </source>
</evidence>